<gene>
    <name evidence="1" type="ORF">BDK51DRAFT_29329</name>
</gene>
<accession>A0A4P9WPM8</accession>
<sequence length="188" mass="21073">MTVDLRVNLSSQLVENILFGLFINFGISLDGQLEEAGSRICHNTKILPKIASKDDKCPPERHLIEDRQGRIDQQISSLLPGFDRSSKILLQLEWASAFEGEKLTLLYLLRHLAIQITSSSCSPVCKAHLHQILGKGKKLARFSSRREGEWKRCMGLRCLKVRMGGIARCELGMRFGAEGEAGEMQAYT</sequence>
<proteinExistence type="predicted"/>
<evidence type="ECO:0000313" key="2">
    <source>
        <dbReference type="Proteomes" id="UP000269721"/>
    </source>
</evidence>
<keyword evidence="2" id="KW-1185">Reference proteome</keyword>
<protein>
    <submittedName>
        <fullName evidence="1">Uncharacterized protein</fullName>
    </submittedName>
</protein>
<dbReference type="Proteomes" id="UP000269721">
    <property type="component" value="Unassembled WGS sequence"/>
</dbReference>
<organism evidence="1 2">
    <name type="scientific">Blyttiomyces helicus</name>
    <dbReference type="NCBI Taxonomy" id="388810"/>
    <lineage>
        <taxon>Eukaryota</taxon>
        <taxon>Fungi</taxon>
        <taxon>Fungi incertae sedis</taxon>
        <taxon>Chytridiomycota</taxon>
        <taxon>Chytridiomycota incertae sedis</taxon>
        <taxon>Chytridiomycetes</taxon>
        <taxon>Chytridiomycetes incertae sedis</taxon>
        <taxon>Blyttiomyces</taxon>
    </lineage>
</organism>
<reference evidence="2" key="1">
    <citation type="journal article" date="2018" name="Nat. Microbiol.">
        <title>Leveraging single-cell genomics to expand the fungal tree of life.</title>
        <authorList>
            <person name="Ahrendt S.R."/>
            <person name="Quandt C.A."/>
            <person name="Ciobanu D."/>
            <person name="Clum A."/>
            <person name="Salamov A."/>
            <person name="Andreopoulos B."/>
            <person name="Cheng J.F."/>
            <person name="Woyke T."/>
            <person name="Pelin A."/>
            <person name="Henrissat B."/>
            <person name="Reynolds N.K."/>
            <person name="Benny G.L."/>
            <person name="Smith M.E."/>
            <person name="James T.Y."/>
            <person name="Grigoriev I.V."/>
        </authorList>
    </citation>
    <scope>NUCLEOTIDE SEQUENCE [LARGE SCALE GENOMIC DNA]</scope>
</reference>
<name>A0A4P9WPM8_9FUNG</name>
<dbReference type="EMBL" id="KZ993947">
    <property type="protein sequence ID" value="RKO94285.1"/>
    <property type="molecule type" value="Genomic_DNA"/>
</dbReference>
<dbReference type="AlphaFoldDB" id="A0A4P9WPM8"/>
<evidence type="ECO:0000313" key="1">
    <source>
        <dbReference type="EMBL" id="RKO94285.1"/>
    </source>
</evidence>